<evidence type="ECO:0000313" key="4">
    <source>
        <dbReference type="EMBL" id="RUL54269.1"/>
    </source>
</evidence>
<dbReference type="InterPro" id="IPR057253">
    <property type="entry name" value="CoiA-like_N"/>
</dbReference>
<dbReference type="InterPro" id="IPR010330">
    <property type="entry name" value="CoiA_nuc"/>
</dbReference>
<proteinExistence type="predicted"/>
<dbReference type="RefSeq" id="WP_126658359.1">
    <property type="nucleotide sequence ID" value="NZ_RYYR01000007.1"/>
</dbReference>
<evidence type="ECO:0000259" key="2">
    <source>
        <dbReference type="Pfam" id="PF25164"/>
    </source>
</evidence>
<feature type="domain" description="Competence protein CoiA nuclease-like" evidence="1">
    <location>
        <begin position="69"/>
        <end position="219"/>
    </location>
</feature>
<dbReference type="Pfam" id="PF25166">
    <property type="entry name" value="CoiA_C"/>
    <property type="match status" value="1"/>
</dbReference>
<keyword evidence="5" id="KW-1185">Reference proteome</keyword>
<organism evidence="4 5">
    <name type="scientific">Lysinibacillus antri</name>
    <dbReference type="NCBI Taxonomy" id="2498145"/>
    <lineage>
        <taxon>Bacteria</taxon>
        <taxon>Bacillati</taxon>
        <taxon>Bacillota</taxon>
        <taxon>Bacilli</taxon>
        <taxon>Bacillales</taxon>
        <taxon>Bacillaceae</taxon>
        <taxon>Lysinibacillus</taxon>
    </lineage>
</organism>
<evidence type="ECO:0000313" key="5">
    <source>
        <dbReference type="Proteomes" id="UP000287910"/>
    </source>
</evidence>
<feature type="domain" description="Competence protein CoiA-like N-terminal" evidence="2">
    <location>
        <begin position="18"/>
        <end position="62"/>
    </location>
</feature>
<sequence>MLVAYTNGNKRFVLNTTLPHTTLKQLRKTQQFYCPQCKQRLQLKVGQVKIPHFAHIANSDCEERFSEGESNAHLEGKEHLFTFFQTLNVQVQLEPYLPTIQQRPDLLVFYNNKLIAIEFQCSFLSFERLTERNRGYSSATITPIWIPVTPSKIQTNGIFKLSISKQLQQFILSTNQQQYIMTYSPNLRQFIYLSNLMYLNGNTFIAKVQAIPISKQNFPFYIPKKLSNEEFTNYLMLYNSFKHNYLKSRVLISRQGVNDLFLRSVYELRLDLQNFPIVLGVPIKGSEVVSGFTIEWQTALFYFLLVNQLNVRSLNDGMIHYFLKWAHLNETNDAFRVVKDYCDLLKKLSIQHVRQTVGKQELDNHLYSQFLAIKR</sequence>
<dbReference type="Proteomes" id="UP000287910">
    <property type="component" value="Unassembled WGS sequence"/>
</dbReference>
<dbReference type="InterPro" id="IPR057252">
    <property type="entry name" value="CoiA_C"/>
</dbReference>
<protein>
    <recommendedName>
        <fullName evidence="6">Competence protein CoiA</fullName>
    </recommendedName>
</protein>
<name>A0A432LEV3_9BACI</name>
<evidence type="ECO:0008006" key="6">
    <source>
        <dbReference type="Google" id="ProtNLM"/>
    </source>
</evidence>
<dbReference type="AlphaFoldDB" id="A0A432LEV3"/>
<dbReference type="Pfam" id="PF25164">
    <property type="entry name" value="CoiA_N"/>
    <property type="match status" value="1"/>
</dbReference>
<comment type="caution">
    <text evidence="4">The sequence shown here is derived from an EMBL/GenBank/DDBJ whole genome shotgun (WGS) entry which is preliminary data.</text>
</comment>
<dbReference type="EMBL" id="RYYR01000007">
    <property type="protein sequence ID" value="RUL54269.1"/>
    <property type="molecule type" value="Genomic_DNA"/>
</dbReference>
<dbReference type="InterPro" id="IPR021176">
    <property type="entry name" value="Competence-induced_CoiA"/>
</dbReference>
<accession>A0A432LEV3</accession>
<feature type="domain" description="Competence protein CoiA C-terminal" evidence="3">
    <location>
        <begin position="261"/>
        <end position="313"/>
    </location>
</feature>
<dbReference type="PIRSF" id="PIRSF007487">
    <property type="entry name" value="Competence-induced_CoiA_bac"/>
    <property type="match status" value="1"/>
</dbReference>
<dbReference type="Pfam" id="PF06054">
    <property type="entry name" value="CoiA_nuc"/>
    <property type="match status" value="1"/>
</dbReference>
<evidence type="ECO:0000259" key="1">
    <source>
        <dbReference type="Pfam" id="PF06054"/>
    </source>
</evidence>
<gene>
    <name evidence="4" type="ORF">EK386_07110</name>
</gene>
<evidence type="ECO:0000259" key="3">
    <source>
        <dbReference type="Pfam" id="PF25166"/>
    </source>
</evidence>
<reference evidence="4 5" key="1">
    <citation type="submission" date="2018-12" db="EMBL/GenBank/DDBJ databases">
        <title>Lysinibacillus antri sp. nov., isolated from a cave soil.</title>
        <authorList>
            <person name="Narsing Rao M.P."/>
            <person name="Zhang H."/>
            <person name="Dong Z.-Y."/>
            <person name="Niu X.-K."/>
            <person name="Zhang K."/>
            <person name="Fang B.-Z."/>
            <person name="Kang Y.-Q."/>
            <person name="Xiao M."/>
            <person name="Li W.-J."/>
        </authorList>
    </citation>
    <scope>NUCLEOTIDE SEQUENCE [LARGE SCALE GENOMIC DNA]</scope>
    <source>
        <strain evidence="4 5">SYSU K30002</strain>
    </source>
</reference>